<evidence type="ECO:0000256" key="1">
    <source>
        <dbReference type="SAM" id="Phobius"/>
    </source>
</evidence>
<keyword evidence="1" id="KW-0472">Membrane</keyword>
<dbReference type="PANTHER" id="PTHR43649:SF30">
    <property type="entry name" value="ABC TRANSPORTER SUBSTRATE-BINDING PROTEIN"/>
    <property type="match status" value="1"/>
</dbReference>
<dbReference type="InterPro" id="IPR050490">
    <property type="entry name" value="Bact_solute-bd_prot1"/>
</dbReference>
<proteinExistence type="predicted"/>
<dbReference type="InterPro" id="IPR006059">
    <property type="entry name" value="SBP"/>
</dbReference>
<reference evidence="2 3" key="1">
    <citation type="journal article" date="2016" name="Nat. Commun.">
        <title>Thousands of microbial genomes shed light on interconnected biogeochemical processes in an aquifer system.</title>
        <authorList>
            <person name="Anantharaman K."/>
            <person name="Brown C.T."/>
            <person name="Hug L.A."/>
            <person name="Sharon I."/>
            <person name="Castelle C.J."/>
            <person name="Probst A.J."/>
            <person name="Thomas B.C."/>
            <person name="Singh A."/>
            <person name="Wilkins M.J."/>
            <person name="Karaoz U."/>
            <person name="Brodie E.L."/>
            <person name="Williams K.H."/>
            <person name="Hubbard S.S."/>
            <person name="Banfield J.F."/>
        </authorList>
    </citation>
    <scope>NUCLEOTIDE SEQUENCE [LARGE SCALE GENOMIC DNA]</scope>
</reference>
<evidence type="ECO:0000313" key="3">
    <source>
        <dbReference type="Proteomes" id="UP000176814"/>
    </source>
</evidence>
<accession>A0A1F6X7Q8</accession>
<dbReference type="Proteomes" id="UP000176814">
    <property type="component" value="Unassembled WGS sequence"/>
</dbReference>
<organism evidence="2 3">
    <name type="scientific">Candidatus Nomurabacteria bacterium RIFCSPLOWO2_01_FULL_40_15</name>
    <dbReference type="NCBI Taxonomy" id="1801772"/>
    <lineage>
        <taxon>Bacteria</taxon>
        <taxon>Candidatus Nomuraibacteriota</taxon>
    </lineage>
</organism>
<protein>
    <recommendedName>
        <fullName evidence="4">ABC transporter substrate-binding protein</fullName>
    </recommendedName>
</protein>
<dbReference type="Gene3D" id="3.40.190.10">
    <property type="entry name" value="Periplasmic binding protein-like II"/>
    <property type="match status" value="1"/>
</dbReference>
<comment type="caution">
    <text evidence="2">The sequence shown here is derived from an EMBL/GenBank/DDBJ whole genome shotgun (WGS) entry which is preliminary data.</text>
</comment>
<evidence type="ECO:0008006" key="4">
    <source>
        <dbReference type="Google" id="ProtNLM"/>
    </source>
</evidence>
<dbReference type="Pfam" id="PF13416">
    <property type="entry name" value="SBP_bac_8"/>
    <property type="match status" value="1"/>
</dbReference>
<gene>
    <name evidence="2" type="ORF">A2911_02295</name>
</gene>
<name>A0A1F6X7Q8_9BACT</name>
<feature type="transmembrane region" description="Helical" evidence="1">
    <location>
        <begin position="7"/>
        <end position="29"/>
    </location>
</feature>
<dbReference type="AlphaFoldDB" id="A0A1F6X7Q8"/>
<evidence type="ECO:0000313" key="2">
    <source>
        <dbReference type="EMBL" id="OGI90210.1"/>
    </source>
</evidence>
<dbReference type="EMBL" id="MFUW01000020">
    <property type="protein sequence ID" value="OGI90210.1"/>
    <property type="molecule type" value="Genomic_DNA"/>
</dbReference>
<dbReference type="SUPFAM" id="SSF53850">
    <property type="entry name" value="Periplasmic binding protein-like II"/>
    <property type="match status" value="1"/>
</dbReference>
<keyword evidence="1" id="KW-0812">Transmembrane</keyword>
<sequence>MKGKNFQIIVLVMFVTAAVIGVLVFSGVIPISDKNTPGGQGTVVLWGTVKSQAIFPLIDNFNLNNPTFVVKYMEKSANTFDQDLLEALASGTGPDMFFLPENLVYRYKNKILTIPYESFPLASFKTNFAGAGEVFLTSKGVLAFPITIDPLVMYYNRSILDANGITTPPTYWSELINLAPILSKKDESSKINKSAVALGQFANITNAKDIMATLFMQIGNPIVAEKDGNFISFLGDSSGQFNLPSVLQFYTDFADPLKSVYSWNRSFLNSNDAFSAEDLAFYFGYASELKSFINKNPNQNFLVAPMPQIKDANFKLTSARVMGISVSSFSKNPNTAFVAASLMSSGDFASALATALGVAPARRDLLSVRPSDIFSSTFYPSALYARSWLDPSPKDTDNIFRAMVDGVLSNNMTPGNAIKDASAKLDLLLRK</sequence>
<dbReference type="PANTHER" id="PTHR43649">
    <property type="entry name" value="ARABINOSE-BINDING PROTEIN-RELATED"/>
    <property type="match status" value="1"/>
</dbReference>
<keyword evidence="1" id="KW-1133">Transmembrane helix</keyword>